<keyword evidence="3" id="KW-1185">Reference proteome</keyword>
<reference evidence="2 3" key="1">
    <citation type="submission" date="2023-07" db="EMBL/GenBank/DDBJ databases">
        <title>Sequencing the genomes of 1000 actinobacteria strains.</title>
        <authorList>
            <person name="Klenk H.-P."/>
        </authorList>
    </citation>
    <scope>NUCLEOTIDE SEQUENCE [LARGE SCALE GENOMIC DNA]</scope>
    <source>
        <strain evidence="2 3">DSM 14555</strain>
    </source>
</reference>
<dbReference type="SUPFAM" id="SSF140453">
    <property type="entry name" value="EsxAB dimer-like"/>
    <property type="match status" value="1"/>
</dbReference>
<feature type="region of interest" description="Disordered" evidence="1">
    <location>
        <begin position="229"/>
        <end position="254"/>
    </location>
</feature>
<sequence>MNDQMLGADTDQLRALAQAFGSAADQINSAVGSLSPAVQHSPWSGGDAMKFRADWNSRMRPQLNGTANALSGLSKKLVQQAADQDRTSAVDGGGPGGVPGPTPEQVKQHQADLRSQLAKMQGASKDEVEKWWNGLSDEDKKYLMQGKDSRGNALGSDLLAIQSKLPAGAVEQLRSDLTNEAKATIPVFKEKTTIGIDGRAGWVHGGAHLASEITENADGSASLKVSGDIGGGVNNPGGGNAKDENSKPGVNAGATLTGEISRTYLFKNKADAEGALNGMVNGLPPDGFGDVKKIVGNPVDYINDKLNGAAQANHSVSQSDSVKGTLSVYADGKLGGGDSGVSGGVKMDLAYEHNLTKDTSSASGTLNVKADLDLGNNLKLAGDGEVGAKITMDGDNNIQKLTISAKGNLSESFGAKSEIDGLDKGALGGFKLSAGDQGTVQMDIPYTAQNQQIITQFMGHMGTGDTAAMVGDLQQIYKGSAVTMQVNTVAKAETNLVDMDAWAASLKIGKSTEVTSNVGTLFKLAGDEKIQAFTPVGHR</sequence>
<evidence type="ECO:0000256" key="1">
    <source>
        <dbReference type="SAM" id="MobiDB-lite"/>
    </source>
</evidence>
<proteinExistence type="predicted"/>
<dbReference type="InterPro" id="IPR036689">
    <property type="entry name" value="ESAT-6-like_sf"/>
</dbReference>
<dbReference type="EMBL" id="JAVDQF010000001">
    <property type="protein sequence ID" value="MDR6270076.1"/>
    <property type="molecule type" value="Genomic_DNA"/>
</dbReference>
<feature type="region of interest" description="Disordered" evidence="1">
    <location>
        <begin position="81"/>
        <end position="107"/>
    </location>
</feature>
<dbReference type="Proteomes" id="UP001185069">
    <property type="component" value="Unassembled WGS sequence"/>
</dbReference>
<comment type="caution">
    <text evidence="2">The sequence shown here is derived from an EMBL/GenBank/DDBJ whole genome shotgun (WGS) entry which is preliminary data.</text>
</comment>
<evidence type="ECO:0000313" key="2">
    <source>
        <dbReference type="EMBL" id="MDR6270076.1"/>
    </source>
</evidence>
<dbReference type="RefSeq" id="WP_309798894.1">
    <property type="nucleotide sequence ID" value="NZ_BAAAHY010000005.1"/>
</dbReference>
<accession>A0ABU1JDX1</accession>
<organism evidence="2 3">
    <name type="scientific">Arthrobacter russicus</name>
    <dbReference type="NCBI Taxonomy" id="172040"/>
    <lineage>
        <taxon>Bacteria</taxon>
        <taxon>Bacillati</taxon>
        <taxon>Actinomycetota</taxon>
        <taxon>Actinomycetes</taxon>
        <taxon>Micrococcales</taxon>
        <taxon>Micrococcaceae</taxon>
        <taxon>Arthrobacter</taxon>
    </lineage>
</organism>
<protein>
    <submittedName>
        <fullName evidence="2">Uncharacterized protein YukE</fullName>
    </submittedName>
</protein>
<feature type="compositionally biased region" description="Gly residues" evidence="1">
    <location>
        <begin position="229"/>
        <end position="240"/>
    </location>
</feature>
<gene>
    <name evidence="2" type="ORF">JOE69_002314</name>
</gene>
<name>A0ABU1JDX1_9MICC</name>
<dbReference type="Gene3D" id="1.10.287.1060">
    <property type="entry name" value="ESAT-6-like"/>
    <property type="match status" value="1"/>
</dbReference>
<evidence type="ECO:0000313" key="3">
    <source>
        <dbReference type="Proteomes" id="UP001185069"/>
    </source>
</evidence>